<keyword evidence="2" id="KW-1185">Reference proteome</keyword>
<evidence type="ECO:0000313" key="2">
    <source>
        <dbReference type="Proteomes" id="UP001345219"/>
    </source>
</evidence>
<organism evidence="1 2">
    <name type="scientific">Trapa incisa</name>
    <dbReference type="NCBI Taxonomy" id="236973"/>
    <lineage>
        <taxon>Eukaryota</taxon>
        <taxon>Viridiplantae</taxon>
        <taxon>Streptophyta</taxon>
        <taxon>Embryophyta</taxon>
        <taxon>Tracheophyta</taxon>
        <taxon>Spermatophyta</taxon>
        <taxon>Magnoliopsida</taxon>
        <taxon>eudicotyledons</taxon>
        <taxon>Gunneridae</taxon>
        <taxon>Pentapetalae</taxon>
        <taxon>rosids</taxon>
        <taxon>malvids</taxon>
        <taxon>Myrtales</taxon>
        <taxon>Lythraceae</taxon>
        <taxon>Trapa</taxon>
    </lineage>
</organism>
<dbReference type="Proteomes" id="UP001345219">
    <property type="component" value="Chromosome 15"/>
</dbReference>
<proteinExistence type="predicted"/>
<evidence type="ECO:0008006" key="3">
    <source>
        <dbReference type="Google" id="ProtNLM"/>
    </source>
</evidence>
<dbReference type="EMBL" id="JAXIOK010000012">
    <property type="protein sequence ID" value="KAK4758500.1"/>
    <property type="molecule type" value="Genomic_DNA"/>
</dbReference>
<dbReference type="AlphaFoldDB" id="A0AAN7K8G7"/>
<comment type="caution">
    <text evidence="1">The sequence shown here is derived from an EMBL/GenBank/DDBJ whole genome shotgun (WGS) entry which is preliminary data.</text>
</comment>
<evidence type="ECO:0000313" key="1">
    <source>
        <dbReference type="EMBL" id="KAK4758500.1"/>
    </source>
</evidence>
<protein>
    <recommendedName>
        <fullName evidence="3">UspA domain-containing protein</fullName>
    </recommendedName>
</protein>
<dbReference type="PANTHER" id="PTHR47583">
    <property type="entry name" value="ADENINE NUCLEOTIDE ALPHA HYDROLASES-LIKE SUPERFAMILY PROTEIN"/>
    <property type="match status" value="1"/>
</dbReference>
<reference evidence="1 2" key="1">
    <citation type="journal article" date="2023" name="Hortic Res">
        <title>Pangenome of water caltrop reveals structural variations and asymmetric subgenome divergence after allopolyploidization.</title>
        <authorList>
            <person name="Zhang X."/>
            <person name="Chen Y."/>
            <person name="Wang L."/>
            <person name="Yuan Y."/>
            <person name="Fang M."/>
            <person name="Shi L."/>
            <person name="Lu R."/>
            <person name="Comes H.P."/>
            <person name="Ma Y."/>
            <person name="Chen Y."/>
            <person name="Huang G."/>
            <person name="Zhou Y."/>
            <person name="Zheng Z."/>
            <person name="Qiu Y."/>
        </authorList>
    </citation>
    <scope>NUCLEOTIDE SEQUENCE [LARGE SCALE GENOMIC DNA]</scope>
    <source>
        <tissue evidence="1">Roots</tissue>
    </source>
</reference>
<dbReference type="PANTHER" id="PTHR47583:SF1">
    <property type="entry name" value="ADENINE NUCLEOTIDE ALPHA HYDROLASES-LIKE SUPERFAMILY PROTEIN"/>
    <property type="match status" value="1"/>
</dbReference>
<name>A0AAN7K8G7_9MYRT</name>
<gene>
    <name evidence="1" type="ORF">SAY87_019801</name>
</gene>
<sequence>MEENVAQGTHLETGEIRLAMETLKEDEEYKWREVKLPILNPTVTEASPGLDRETGERRWGRDVVVTIDHGPNSKHAFDWALIHLCRIADTLHLVQAVSSVKDQIIYEQSRTLMQNLAVEAFQVTMYACVRPKFSHEGMTLSS</sequence>
<accession>A0AAN7K8G7</accession>